<reference evidence="3" key="2">
    <citation type="submission" date="2023-05" db="EMBL/GenBank/DDBJ databases">
        <authorList>
            <consortium name="Lawrence Berkeley National Laboratory"/>
            <person name="Steindorff A."/>
            <person name="Hensen N."/>
            <person name="Bonometti L."/>
            <person name="Westerberg I."/>
            <person name="Brannstrom I.O."/>
            <person name="Guillou S."/>
            <person name="Cros-Aarteil S."/>
            <person name="Calhoun S."/>
            <person name="Haridas S."/>
            <person name="Kuo A."/>
            <person name="Mondo S."/>
            <person name="Pangilinan J."/>
            <person name="Riley R."/>
            <person name="Labutti K."/>
            <person name="Andreopoulos B."/>
            <person name="Lipzen A."/>
            <person name="Chen C."/>
            <person name="Yanf M."/>
            <person name="Daum C."/>
            <person name="Ng V."/>
            <person name="Clum A."/>
            <person name="Ohm R."/>
            <person name="Martin F."/>
            <person name="Silar P."/>
            <person name="Natvig D."/>
            <person name="Lalanne C."/>
            <person name="Gautier V."/>
            <person name="Ament-Velasquez S.L."/>
            <person name="Kruys A."/>
            <person name="Hutchinson M.I."/>
            <person name="Powell A.J."/>
            <person name="Barry K."/>
            <person name="Miller A.N."/>
            <person name="Grigoriev I.V."/>
            <person name="Debuchy R."/>
            <person name="Gladieux P."/>
            <person name="Thoren M.H."/>
            <person name="Johannesson H."/>
        </authorList>
    </citation>
    <scope>NUCLEOTIDE SEQUENCE</scope>
    <source>
        <strain evidence="3">PSN243</strain>
    </source>
</reference>
<dbReference type="Proteomes" id="UP001321760">
    <property type="component" value="Unassembled WGS sequence"/>
</dbReference>
<protein>
    <submittedName>
        <fullName evidence="3">Heterokaryon incompatibility protein-domain-containing protein</fullName>
    </submittedName>
</protein>
<sequence length="485" mass="55492">MAIRLVDTHTLSLETFSWTLAPNFVILSHTWEPDDEVSYQEMAAASDNVAHPARWKSGFRKIEKTCELARAEGYYFVWIDTCCIDKSSSAELSEAINSMFRWYRGATICYAYLADLPAHRSRNPISSSLQEQLPRCRWFTRGWCLQELIAPRDIVFFNSSWESIGRKTDPNIKRLLSQITRIDEKVLTNPAVLPSLPVAQKMSWAADRETTRPEDMSYCLLGIFDINMPMLYGEGTKAFQRLQEEIIKRTNDLSIFAWVDGRTPEQVPGTPFLNLFAASPRDFLNCRYLKPESPAVSRNNNFTLTNNGLLLSGARFTLDFDHGIYFLRIGSTPTSTRYLALKRISSKIFFRTAIPDPGIVMALKHSPFGPDDVFIPPTIGPIAMAFYSDSNLDLVQIRSHREGRSFQFELHISILDVFPKESWDASRLTFLQDATNPLLKGYIKFHGPVFESQVGRTFHKPPSQNFYLVWHLKHIDEGRSLVSFM</sequence>
<evidence type="ECO:0000313" key="3">
    <source>
        <dbReference type="EMBL" id="KAK4450278.1"/>
    </source>
</evidence>
<dbReference type="AlphaFoldDB" id="A0AAV9GNU9"/>
<dbReference type="Pfam" id="PF06985">
    <property type="entry name" value="HET"/>
    <property type="match status" value="1"/>
</dbReference>
<dbReference type="InterPro" id="IPR058525">
    <property type="entry name" value="DUF8212"/>
</dbReference>
<dbReference type="InterPro" id="IPR010730">
    <property type="entry name" value="HET"/>
</dbReference>
<dbReference type="PANTHER" id="PTHR10622">
    <property type="entry name" value="HET DOMAIN-CONTAINING PROTEIN"/>
    <property type="match status" value="1"/>
</dbReference>
<accession>A0AAV9GNU9</accession>
<dbReference type="EMBL" id="MU865933">
    <property type="protein sequence ID" value="KAK4450278.1"/>
    <property type="molecule type" value="Genomic_DNA"/>
</dbReference>
<proteinExistence type="predicted"/>
<evidence type="ECO:0000259" key="1">
    <source>
        <dbReference type="Pfam" id="PF06985"/>
    </source>
</evidence>
<evidence type="ECO:0000313" key="4">
    <source>
        <dbReference type="Proteomes" id="UP001321760"/>
    </source>
</evidence>
<feature type="domain" description="Heterokaryon incompatibility" evidence="1">
    <location>
        <begin position="24"/>
        <end position="120"/>
    </location>
</feature>
<name>A0AAV9GNU9_9PEZI</name>
<keyword evidence="4" id="KW-1185">Reference proteome</keyword>
<dbReference type="Pfam" id="PF26640">
    <property type="entry name" value="DUF8212"/>
    <property type="match status" value="1"/>
</dbReference>
<gene>
    <name evidence="3" type="ORF">QBC34DRAFT_324440</name>
</gene>
<evidence type="ECO:0000259" key="2">
    <source>
        <dbReference type="Pfam" id="PF26640"/>
    </source>
</evidence>
<feature type="domain" description="DUF8212" evidence="2">
    <location>
        <begin position="237"/>
        <end position="261"/>
    </location>
</feature>
<organism evidence="3 4">
    <name type="scientific">Podospora aff. communis PSN243</name>
    <dbReference type="NCBI Taxonomy" id="3040156"/>
    <lineage>
        <taxon>Eukaryota</taxon>
        <taxon>Fungi</taxon>
        <taxon>Dikarya</taxon>
        <taxon>Ascomycota</taxon>
        <taxon>Pezizomycotina</taxon>
        <taxon>Sordariomycetes</taxon>
        <taxon>Sordariomycetidae</taxon>
        <taxon>Sordariales</taxon>
        <taxon>Podosporaceae</taxon>
        <taxon>Podospora</taxon>
    </lineage>
</organism>
<reference evidence="3" key="1">
    <citation type="journal article" date="2023" name="Mol. Phylogenet. Evol.">
        <title>Genome-scale phylogeny and comparative genomics of the fungal order Sordariales.</title>
        <authorList>
            <person name="Hensen N."/>
            <person name="Bonometti L."/>
            <person name="Westerberg I."/>
            <person name="Brannstrom I.O."/>
            <person name="Guillou S."/>
            <person name="Cros-Aarteil S."/>
            <person name="Calhoun S."/>
            <person name="Haridas S."/>
            <person name="Kuo A."/>
            <person name="Mondo S."/>
            <person name="Pangilinan J."/>
            <person name="Riley R."/>
            <person name="LaButti K."/>
            <person name="Andreopoulos B."/>
            <person name="Lipzen A."/>
            <person name="Chen C."/>
            <person name="Yan M."/>
            <person name="Daum C."/>
            <person name="Ng V."/>
            <person name="Clum A."/>
            <person name="Steindorff A."/>
            <person name="Ohm R.A."/>
            <person name="Martin F."/>
            <person name="Silar P."/>
            <person name="Natvig D.O."/>
            <person name="Lalanne C."/>
            <person name="Gautier V."/>
            <person name="Ament-Velasquez S.L."/>
            <person name="Kruys A."/>
            <person name="Hutchinson M.I."/>
            <person name="Powell A.J."/>
            <person name="Barry K."/>
            <person name="Miller A.N."/>
            <person name="Grigoriev I.V."/>
            <person name="Debuchy R."/>
            <person name="Gladieux P."/>
            <person name="Hiltunen Thoren M."/>
            <person name="Johannesson H."/>
        </authorList>
    </citation>
    <scope>NUCLEOTIDE SEQUENCE</scope>
    <source>
        <strain evidence="3">PSN243</strain>
    </source>
</reference>
<comment type="caution">
    <text evidence="3">The sequence shown here is derived from an EMBL/GenBank/DDBJ whole genome shotgun (WGS) entry which is preliminary data.</text>
</comment>
<dbReference type="PANTHER" id="PTHR10622:SF12">
    <property type="entry name" value="HET DOMAIN-CONTAINING PROTEIN"/>
    <property type="match status" value="1"/>
</dbReference>
<feature type="non-terminal residue" evidence="3">
    <location>
        <position position="485"/>
    </location>
</feature>